<dbReference type="GO" id="GO:0003964">
    <property type="term" value="F:RNA-directed DNA polymerase activity"/>
    <property type="evidence" value="ECO:0007669"/>
    <property type="project" value="UniProtKB-KW"/>
</dbReference>
<evidence type="ECO:0000313" key="2">
    <source>
        <dbReference type="EMBL" id="PFX19180.1"/>
    </source>
</evidence>
<keyword evidence="2" id="KW-0695">RNA-directed DNA polymerase</keyword>
<sequence>MAMNHYLKPNLESSPNEVILHIGTNDLKTREPKAVAESIVDLARQIESTCDTTVTLSELVCRKDKLDQAVKTANKHLKKFCHQNGWKLIHHENISHSGLNKGGLHLNFKDKSKATGLDKISARLIRECADLICVPICDIFNQSISQGTFPDDWKYARITPLYKQGDRGDANNYRPISVIPIMAKVFERIVYEQLYAYLEEHDILCQNQSGFRANHSTVTALLEATDSWAYNIDNEKINGVIFLDLKKAFDTVDHQILLSKLNYYGIHGKSFRWFQSYLENRTQKCSVNGSLSSSYSLTCGVPQGTILGPLLFLLYINDLPNCLSNCKPRMYADDTHLTYAGSNLENVQFCLNEDLENVFNWLQANKLTLNMTKTEFMLIGSRQRLNTLTASPTIRMNNTQVSQVTATKSLGVIIDAKLDWYSHIEKLTKKIASGIGALKRIRHLISASALHLIYQALVKPHFDYCDIVWGSCGNTRRDELQKLQNRAARVLTFSNYDADATELLGFLGWKNLARLQEIHKATMMVKCLHGLAPRYLYSKFTWRDSAYDLRDSEIKLNVPLPRTNYYRKSFSYNGTTLWNSLPRDMRNTESLGLFKHKINDIL</sequence>
<dbReference type="Pfam" id="PF00078">
    <property type="entry name" value="RVT_1"/>
    <property type="match status" value="1"/>
</dbReference>
<reference evidence="3" key="1">
    <citation type="journal article" date="2017" name="bioRxiv">
        <title>Comparative analysis of the genomes of Stylophora pistillata and Acropora digitifera provides evidence for extensive differences between species of corals.</title>
        <authorList>
            <person name="Voolstra C.R."/>
            <person name="Li Y."/>
            <person name="Liew Y.J."/>
            <person name="Baumgarten S."/>
            <person name="Zoccola D."/>
            <person name="Flot J.-F."/>
            <person name="Tambutte S."/>
            <person name="Allemand D."/>
            <person name="Aranda M."/>
        </authorList>
    </citation>
    <scope>NUCLEOTIDE SEQUENCE [LARGE SCALE GENOMIC DNA]</scope>
</reference>
<organism evidence="2 3">
    <name type="scientific">Stylophora pistillata</name>
    <name type="common">Smooth cauliflower coral</name>
    <dbReference type="NCBI Taxonomy" id="50429"/>
    <lineage>
        <taxon>Eukaryota</taxon>
        <taxon>Metazoa</taxon>
        <taxon>Cnidaria</taxon>
        <taxon>Anthozoa</taxon>
        <taxon>Hexacorallia</taxon>
        <taxon>Scleractinia</taxon>
        <taxon>Astrocoeniina</taxon>
        <taxon>Pocilloporidae</taxon>
        <taxon>Stylophora</taxon>
    </lineage>
</organism>
<dbReference type="OrthoDB" id="5947836at2759"/>
<accession>A0A2B4RRK4</accession>
<dbReference type="AlphaFoldDB" id="A0A2B4RRK4"/>
<protein>
    <submittedName>
        <fullName evidence="2">Putative RNA-directed DNA polymerase from transposon X-element</fullName>
    </submittedName>
</protein>
<dbReference type="CDD" id="cd01650">
    <property type="entry name" value="RT_nLTR_like"/>
    <property type="match status" value="1"/>
</dbReference>
<dbReference type="PROSITE" id="PS50878">
    <property type="entry name" value="RT_POL"/>
    <property type="match status" value="1"/>
</dbReference>
<keyword evidence="2" id="KW-0548">Nucleotidyltransferase</keyword>
<comment type="caution">
    <text evidence="2">The sequence shown here is derived from an EMBL/GenBank/DDBJ whole genome shotgun (WGS) entry which is preliminary data.</text>
</comment>
<proteinExistence type="predicted"/>
<dbReference type="InterPro" id="IPR036514">
    <property type="entry name" value="SGNH_hydro_sf"/>
</dbReference>
<dbReference type="EMBL" id="LSMT01000373">
    <property type="protein sequence ID" value="PFX19180.1"/>
    <property type="molecule type" value="Genomic_DNA"/>
</dbReference>
<evidence type="ECO:0000313" key="3">
    <source>
        <dbReference type="Proteomes" id="UP000225706"/>
    </source>
</evidence>
<name>A0A2B4RRK4_STYPI</name>
<gene>
    <name evidence="2" type="ORF">AWC38_SpisGene16418</name>
</gene>
<dbReference type="InterPro" id="IPR000477">
    <property type="entry name" value="RT_dom"/>
</dbReference>
<dbReference type="PANTHER" id="PTHR33332">
    <property type="entry name" value="REVERSE TRANSCRIPTASE DOMAIN-CONTAINING PROTEIN"/>
    <property type="match status" value="1"/>
</dbReference>
<dbReference type="Proteomes" id="UP000225706">
    <property type="component" value="Unassembled WGS sequence"/>
</dbReference>
<feature type="domain" description="Reverse transcriptase" evidence="1">
    <location>
        <begin position="142"/>
        <end position="414"/>
    </location>
</feature>
<evidence type="ECO:0000259" key="1">
    <source>
        <dbReference type="PROSITE" id="PS50878"/>
    </source>
</evidence>
<keyword evidence="2" id="KW-0808">Transferase</keyword>
<dbReference type="SUPFAM" id="SSF56672">
    <property type="entry name" value="DNA/RNA polymerases"/>
    <property type="match status" value="1"/>
</dbReference>
<dbReference type="SUPFAM" id="SSF52266">
    <property type="entry name" value="SGNH hydrolase"/>
    <property type="match status" value="1"/>
</dbReference>
<keyword evidence="3" id="KW-1185">Reference proteome</keyword>
<dbReference type="Gene3D" id="3.40.50.1110">
    <property type="entry name" value="SGNH hydrolase"/>
    <property type="match status" value="1"/>
</dbReference>
<dbReference type="InterPro" id="IPR043502">
    <property type="entry name" value="DNA/RNA_pol_sf"/>
</dbReference>